<evidence type="ECO:0000313" key="2">
    <source>
        <dbReference type="EMBL" id="BBO84187.1"/>
    </source>
</evidence>
<comment type="similarity">
    <text evidence="1">Belongs to the enoyl-CoA hydratase/isomerase family.</text>
</comment>
<dbReference type="Proteomes" id="UP000425960">
    <property type="component" value="Chromosome"/>
</dbReference>
<dbReference type="Pfam" id="PF00378">
    <property type="entry name" value="ECH_1"/>
    <property type="match status" value="1"/>
</dbReference>
<dbReference type="CDD" id="cd06558">
    <property type="entry name" value="crotonase-like"/>
    <property type="match status" value="1"/>
</dbReference>
<dbReference type="KEGG" id="dov:DSCO28_47530"/>
<dbReference type="PANTHER" id="PTHR43802">
    <property type="entry name" value="ENOYL-COA HYDRATASE"/>
    <property type="match status" value="1"/>
</dbReference>
<dbReference type="RefSeq" id="WP_155324187.1">
    <property type="nucleotide sequence ID" value="NZ_AP021876.1"/>
</dbReference>
<dbReference type="Gene3D" id="3.90.226.10">
    <property type="entry name" value="2-enoyl-CoA Hydratase, Chain A, domain 1"/>
    <property type="match status" value="1"/>
</dbReference>
<evidence type="ECO:0000313" key="3">
    <source>
        <dbReference type="Proteomes" id="UP000425960"/>
    </source>
</evidence>
<dbReference type="InterPro" id="IPR001753">
    <property type="entry name" value="Enoyl-CoA_hydra/iso"/>
</dbReference>
<dbReference type="PANTHER" id="PTHR43802:SF1">
    <property type="entry name" value="IP11341P-RELATED"/>
    <property type="match status" value="1"/>
</dbReference>
<accession>A0A5K7ZVC4</accession>
<dbReference type="GO" id="GO:0003824">
    <property type="term" value="F:catalytic activity"/>
    <property type="evidence" value="ECO:0007669"/>
    <property type="project" value="UniProtKB-ARBA"/>
</dbReference>
<evidence type="ECO:0000256" key="1">
    <source>
        <dbReference type="ARBA" id="ARBA00005254"/>
    </source>
</evidence>
<gene>
    <name evidence="2" type="ORF">DSCO28_47530</name>
</gene>
<dbReference type="SUPFAM" id="SSF52096">
    <property type="entry name" value="ClpP/crotonase"/>
    <property type="match status" value="1"/>
</dbReference>
<organism evidence="2 3">
    <name type="scientific">Desulfosarcina ovata subsp. sediminis</name>
    <dbReference type="NCBI Taxonomy" id="885957"/>
    <lineage>
        <taxon>Bacteria</taxon>
        <taxon>Pseudomonadati</taxon>
        <taxon>Thermodesulfobacteriota</taxon>
        <taxon>Desulfobacteria</taxon>
        <taxon>Desulfobacterales</taxon>
        <taxon>Desulfosarcinaceae</taxon>
        <taxon>Desulfosarcina</taxon>
    </lineage>
</organism>
<name>A0A5K7ZVC4_9BACT</name>
<proteinExistence type="inferred from homology"/>
<dbReference type="AlphaFoldDB" id="A0A5K7ZVC4"/>
<sequence>MADPTLTVAKDDRIAWITLNRPEKMNALNPQMLQEWHRAILDTRDDDEVGVVVITGAGRAFCAGVDLTTVTDREGQGGAVGPDYDQPAHELIQAMLDLPKVIIGMINGACIAGGLELMLAFDLVVASDDARFRDPHTNWGLRPSWGMSQRLPRIVGLMRARELSFTARFFSAREALAMGLINRVVPQDQLRQQTIHMAKQILGNSLESVAAFKSLYNRGMATTLAKGLELEQETDFSITDTSDRLANFGEPS</sequence>
<reference evidence="2 3" key="1">
    <citation type="submission" date="2019-11" db="EMBL/GenBank/DDBJ databases">
        <title>Comparative genomics of hydrocarbon-degrading Desulfosarcina strains.</title>
        <authorList>
            <person name="Watanabe M."/>
            <person name="Kojima H."/>
            <person name="Fukui M."/>
        </authorList>
    </citation>
    <scope>NUCLEOTIDE SEQUENCE [LARGE SCALE GENOMIC DNA]</scope>
    <source>
        <strain evidence="2 3">28bB2T</strain>
    </source>
</reference>
<dbReference type="EMBL" id="AP021876">
    <property type="protein sequence ID" value="BBO84187.1"/>
    <property type="molecule type" value="Genomic_DNA"/>
</dbReference>
<dbReference type="InterPro" id="IPR029045">
    <property type="entry name" value="ClpP/crotonase-like_dom_sf"/>
</dbReference>
<protein>
    <submittedName>
        <fullName evidence="2">Enoyl-CoA hydratase</fullName>
    </submittedName>
</protein>